<dbReference type="PANTHER" id="PTHR39193:SF1">
    <property type="entry name" value="5-DEOXY-GLUCURONATE ISOMERASE"/>
    <property type="match status" value="1"/>
</dbReference>
<dbReference type="EC" id="5.3.1.30" evidence="2"/>
<protein>
    <submittedName>
        <fullName evidence="2">5-deoxy-glucuronate isomerase</fullName>
        <ecNumber evidence="2">5.3.1.30</ecNumber>
    </submittedName>
</protein>
<dbReference type="InterPro" id="IPR011051">
    <property type="entry name" value="RmlC_Cupin_sf"/>
</dbReference>
<dbReference type="AlphaFoldDB" id="A0A844G6N1"/>
<dbReference type="InterPro" id="IPR024203">
    <property type="entry name" value="Deoxy-glucuronate_isom_IolB"/>
</dbReference>
<dbReference type="Proteomes" id="UP000435649">
    <property type="component" value="Unassembled WGS sequence"/>
</dbReference>
<dbReference type="PIRSF" id="PIRSF036628">
    <property type="entry name" value="IolB"/>
    <property type="match status" value="1"/>
</dbReference>
<dbReference type="EMBL" id="VUNS01000014">
    <property type="protein sequence ID" value="MST97969.1"/>
    <property type="molecule type" value="Genomic_DNA"/>
</dbReference>
<reference evidence="2 3" key="1">
    <citation type="submission" date="2019-08" db="EMBL/GenBank/DDBJ databases">
        <title>In-depth cultivation of the pig gut microbiome towards novel bacterial diversity and tailored functional studies.</title>
        <authorList>
            <person name="Wylensek D."/>
            <person name="Hitch T.C.A."/>
            <person name="Clavel T."/>
        </authorList>
    </citation>
    <scope>NUCLEOTIDE SEQUENCE [LARGE SCALE GENOMIC DNA]</scope>
    <source>
        <strain evidence="2 3">BBE-744-WT-12</strain>
    </source>
</reference>
<dbReference type="Pfam" id="PF04962">
    <property type="entry name" value="KduI"/>
    <property type="match status" value="1"/>
</dbReference>
<name>A0A844G6N1_9BACT</name>
<organism evidence="2 3">
    <name type="scientific">Victivallis lenta</name>
    <dbReference type="NCBI Taxonomy" id="2606640"/>
    <lineage>
        <taxon>Bacteria</taxon>
        <taxon>Pseudomonadati</taxon>
        <taxon>Lentisphaerota</taxon>
        <taxon>Lentisphaeria</taxon>
        <taxon>Victivallales</taxon>
        <taxon>Victivallaceae</taxon>
        <taxon>Victivallis</taxon>
    </lineage>
</organism>
<evidence type="ECO:0000313" key="3">
    <source>
        <dbReference type="Proteomes" id="UP000435649"/>
    </source>
</evidence>
<dbReference type="Gene3D" id="2.60.120.10">
    <property type="entry name" value="Jelly Rolls"/>
    <property type="match status" value="2"/>
</dbReference>
<dbReference type="SUPFAM" id="SSF51182">
    <property type="entry name" value="RmlC-like cupins"/>
    <property type="match status" value="1"/>
</dbReference>
<evidence type="ECO:0000256" key="1">
    <source>
        <dbReference type="ARBA" id="ARBA00023235"/>
    </source>
</evidence>
<dbReference type="InterPro" id="IPR021120">
    <property type="entry name" value="KduI/IolB_isomerase"/>
</dbReference>
<keyword evidence="3" id="KW-1185">Reference proteome</keyword>
<keyword evidence="1 2" id="KW-0413">Isomerase</keyword>
<dbReference type="GO" id="GO:0019310">
    <property type="term" value="P:inositol catabolic process"/>
    <property type="evidence" value="ECO:0007669"/>
    <property type="project" value="InterPro"/>
</dbReference>
<dbReference type="InterPro" id="IPR014710">
    <property type="entry name" value="RmlC-like_jellyroll"/>
</dbReference>
<dbReference type="NCBIfam" id="TIGR04378">
    <property type="entry name" value="myo_inos_iolB"/>
    <property type="match status" value="1"/>
</dbReference>
<evidence type="ECO:0000313" key="2">
    <source>
        <dbReference type="EMBL" id="MST97969.1"/>
    </source>
</evidence>
<dbReference type="GO" id="GO:0008880">
    <property type="term" value="F:glucuronate isomerase activity"/>
    <property type="evidence" value="ECO:0007669"/>
    <property type="project" value="InterPro"/>
</dbReference>
<gene>
    <name evidence="2" type="primary">iolB</name>
    <name evidence="2" type="ORF">FYJ85_13060</name>
</gene>
<sequence>MNSEKLLIHLELKQGYNKVFDRGEHNMALTAFGVIQLAAGSSYRASTGECEVALVLLGGRCAVRGEAFDFAEVGARRNVFDGRPHTVYLPRRTAYEIAAVTDADIAYNASPATRDTAKPCVITPEMTRELTLGRDNFTRKATIMIDETFDSEHFYIGEGMIPSGNWSGYPPHRHDVDNPPEEIDMEETYFYRFNPPQGFGIQKVYTSDGRIDETYTVRNNDTVAIAEGYHPLCGAPGYEMYYLWTMAGRVNRGLISAKDPQHGWVK</sequence>
<dbReference type="GO" id="GO:0102482">
    <property type="term" value="F:5-deoxy-D-glucuronate isomerase activity"/>
    <property type="evidence" value="ECO:0007669"/>
    <property type="project" value="UniProtKB-EC"/>
</dbReference>
<comment type="caution">
    <text evidence="2">The sequence shown here is derived from an EMBL/GenBank/DDBJ whole genome shotgun (WGS) entry which is preliminary data.</text>
</comment>
<dbReference type="RefSeq" id="WP_106055598.1">
    <property type="nucleotide sequence ID" value="NZ_CALXOB010000029.1"/>
</dbReference>
<dbReference type="PANTHER" id="PTHR39193">
    <property type="entry name" value="5-DEOXY-GLUCURONATE ISOMERASE"/>
    <property type="match status" value="1"/>
</dbReference>
<proteinExistence type="predicted"/>
<accession>A0A844G6N1</accession>